<keyword evidence="2" id="KW-1133">Transmembrane helix</keyword>
<evidence type="ECO:0000313" key="4">
    <source>
        <dbReference type="Proteomes" id="UP000735302"/>
    </source>
</evidence>
<dbReference type="Proteomes" id="UP000735302">
    <property type="component" value="Unassembled WGS sequence"/>
</dbReference>
<feature type="compositionally biased region" description="Low complexity" evidence="1">
    <location>
        <begin position="122"/>
        <end position="139"/>
    </location>
</feature>
<accession>A0AAV4C335</accession>
<proteinExistence type="predicted"/>
<name>A0AAV4C335_9GAST</name>
<dbReference type="EMBL" id="BLXT01005777">
    <property type="protein sequence ID" value="GFO25815.1"/>
    <property type="molecule type" value="Genomic_DNA"/>
</dbReference>
<feature type="compositionally biased region" description="Polar residues" evidence="1">
    <location>
        <begin position="232"/>
        <end position="242"/>
    </location>
</feature>
<feature type="compositionally biased region" description="Low complexity" evidence="1">
    <location>
        <begin position="209"/>
        <end position="231"/>
    </location>
</feature>
<keyword evidence="2" id="KW-0472">Membrane</keyword>
<evidence type="ECO:0000256" key="2">
    <source>
        <dbReference type="SAM" id="Phobius"/>
    </source>
</evidence>
<feature type="region of interest" description="Disordered" evidence="1">
    <location>
        <begin position="338"/>
        <end position="357"/>
    </location>
</feature>
<gene>
    <name evidence="3" type="ORF">PoB_005232000</name>
</gene>
<feature type="compositionally biased region" description="Polar residues" evidence="1">
    <location>
        <begin position="338"/>
        <end position="347"/>
    </location>
</feature>
<organism evidence="3 4">
    <name type="scientific">Plakobranchus ocellatus</name>
    <dbReference type="NCBI Taxonomy" id="259542"/>
    <lineage>
        <taxon>Eukaryota</taxon>
        <taxon>Metazoa</taxon>
        <taxon>Spiralia</taxon>
        <taxon>Lophotrochozoa</taxon>
        <taxon>Mollusca</taxon>
        <taxon>Gastropoda</taxon>
        <taxon>Heterobranchia</taxon>
        <taxon>Euthyneura</taxon>
        <taxon>Panpulmonata</taxon>
        <taxon>Sacoglossa</taxon>
        <taxon>Placobranchoidea</taxon>
        <taxon>Plakobranchidae</taxon>
        <taxon>Plakobranchus</taxon>
    </lineage>
</organism>
<feature type="transmembrane region" description="Helical" evidence="2">
    <location>
        <begin position="292"/>
        <end position="315"/>
    </location>
</feature>
<evidence type="ECO:0000256" key="1">
    <source>
        <dbReference type="SAM" id="MobiDB-lite"/>
    </source>
</evidence>
<keyword evidence="4" id="KW-1185">Reference proteome</keyword>
<keyword evidence="2" id="KW-0812">Transmembrane</keyword>
<reference evidence="3 4" key="1">
    <citation type="journal article" date="2021" name="Elife">
        <title>Chloroplast acquisition without the gene transfer in kleptoplastic sea slugs, Plakobranchus ocellatus.</title>
        <authorList>
            <person name="Maeda T."/>
            <person name="Takahashi S."/>
            <person name="Yoshida T."/>
            <person name="Shimamura S."/>
            <person name="Takaki Y."/>
            <person name="Nagai Y."/>
            <person name="Toyoda A."/>
            <person name="Suzuki Y."/>
            <person name="Arimoto A."/>
            <person name="Ishii H."/>
            <person name="Satoh N."/>
            <person name="Nishiyama T."/>
            <person name="Hasebe M."/>
            <person name="Maruyama T."/>
            <person name="Minagawa J."/>
            <person name="Obokata J."/>
            <person name="Shigenobu S."/>
        </authorList>
    </citation>
    <scope>NUCLEOTIDE SEQUENCE [LARGE SCALE GENOMIC DNA]</scope>
</reference>
<feature type="compositionally biased region" description="Low complexity" evidence="1">
    <location>
        <begin position="148"/>
        <end position="174"/>
    </location>
</feature>
<sequence length="357" mass="37781">MFLEEQEPDMPPRLLDSARGLLTIGGPSDFYTSFFFYTNNGAKAHLIYRMACDSYSFGQDCATNCQMQPDHPACLGQPGGELEDWTTVSSQALHYFGSPLARCPLRNPVPGTPTPPGDDVKPTTTLTTEVNTTPSTVKTPSILSSYGTTTEAATPTTSPIKTTKSVTTSTIPDTVPTSASSTNEQALTSTLKTPNITANSTVQETPRNTTSIPIASSTTPVTPTSSAVQPTLTTPSQVSDTSIPDVPASLPVVQFTSTAPSQDSITSKASILIPVSPRTTAFAQTSDSPMKYWAAIVGGVVGGLAVLALLGYVIYRSRQRTLQKRQEIYTVTPQSISSIEENGTSGRSDVPMTTALL</sequence>
<comment type="caution">
    <text evidence="3">The sequence shown here is derived from an EMBL/GenBank/DDBJ whole genome shotgun (WGS) entry which is preliminary data.</text>
</comment>
<feature type="region of interest" description="Disordered" evidence="1">
    <location>
        <begin position="110"/>
        <end position="243"/>
    </location>
</feature>
<feature type="compositionally biased region" description="Polar residues" evidence="1">
    <location>
        <begin position="175"/>
        <end position="208"/>
    </location>
</feature>
<protein>
    <submittedName>
        <fullName evidence="3">Delta-like protein d</fullName>
    </submittedName>
</protein>
<dbReference type="AlphaFoldDB" id="A0AAV4C335"/>
<evidence type="ECO:0000313" key="3">
    <source>
        <dbReference type="EMBL" id="GFO25815.1"/>
    </source>
</evidence>